<dbReference type="InterPro" id="IPR008042">
    <property type="entry name" value="Retrotrans_Pao"/>
</dbReference>
<dbReference type="PANTHER" id="PTHR47331">
    <property type="entry name" value="PHD-TYPE DOMAIN-CONTAINING PROTEIN"/>
    <property type="match status" value="1"/>
</dbReference>
<dbReference type="STRING" id="151549.A0A4C1SN55"/>
<sequence>MLLFATCDSKKGSTINVSLVAAKNKVSPLKPLSIPRLELQAAVLGTRLAKHILQVREIKTDCQFWWSDSKTVLRWLTIDPKRFHQFVMHRVGEIQENTNLNQWKWVPTKQNPADLATKVPAQNHETALNEIKGQYHIPKLRVLYRKIRRMCQWCKINYAMLQAPQMAALPLARLAAFQNVHSLTLA</sequence>
<organism evidence="1 2">
    <name type="scientific">Eumeta variegata</name>
    <name type="common">Bagworm moth</name>
    <name type="synonym">Eumeta japonica</name>
    <dbReference type="NCBI Taxonomy" id="151549"/>
    <lineage>
        <taxon>Eukaryota</taxon>
        <taxon>Metazoa</taxon>
        <taxon>Ecdysozoa</taxon>
        <taxon>Arthropoda</taxon>
        <taxon>Hexapoda</taxon>
        <taxon>Insecta</taxon>
        <taxon>Pterygota</taxon>
        <taxon>Neoptera</taxon>
        <taxon>Endopterygota</taxon>
        <taxon>Lepidoptera</taxon>
        <taxon>Glossata</taxon>
        <taxon>Ditrysia</taxon>
        <taxon>Tineoidea</taxon>
        <taxon>Psychidae</taxon>
        <taxon>Oiketicinae</taxon>
        <taxon>Eumeta</taxon>
    </lineage>
</organism>
<dbReference type="EMBL" id="BGZK01003655">
    <property type="protein sequence ID" value="GBP03414.1"/>
    <property type="molecule type" value="Genomic_DNA"/>
</dbReference>
<keyword evidence="2" id="KW-1185">Reference proteome</keyword>
<accession>A0A4C1SN55</accession>
<dbReference type="PANTHER" id="PTHR47331:SF1">
    <property type="entry name" value="GAG-LIKE PROTEIN"/>
    <property type="match status" value="1"/>
</dbReference>
<dbReference type="Proteomes" id="UP000299102">
    <property type="component" value="Unassembled WGS sequence"/>
</dbReference>
<dbReference type="OrthoDB" id="5983986at2759"/>
<name>A0A4C1SN55_EUMVA</name>
<protein>
    <submittedName>
        <fullName evidence="1">Uncharacterized protein</fullName>
    </submittedName>
</protein>
<reference evidence="1 2" key="1">
    <citation type="journal article" date="2019" name="Commun. Biol.">
        <title>The bagworm genome reveals a unique fibroin gene that provides high tensile strength.</title>
        <authorList>
            <person name="Kono N."/>
            <person name="Nakamura H."/>
            <person name="Ohtoshi R."/>
            <person name="Tomita M."/>
            <person name="Numata K."/>
            <person name="Arakawa K."/>
        </authorList>
    </citation>
    <scope>NUCLEOTIDE SEQUENCE [LARGE SCALE GENOMIC DNA]</scope>
</reference>
<comment type="caution">
    <text evidence="1">The sequence shown here is derived from an EMBL/GenBank/DDBJ whole genome shotgun (WGS) entry which is preliminary data.</text>
</comment>
<gene>
    <name evidence="1" type="ORF">EVAR_71357_1</name>
</gene>
<evidence type="ECO:0000313" key="1">
    <source>
        <dbReference type="EMBL" id="GBP03414.1"/>
    </source>
</evidence>
<proteinExistence type="predicted"/>
<evidence type="ECO:0000313" key="2">
    <source>
        <dbReference type="Proteomes" id="UP000299102"/>
    </source>
</evidence>
<dbReference type="AlphaFoldDB" id="A0A4C1SN55"/>
<dbReference type="Pfam" id="PF05380">
    <property type="entry name" value="Peptidase_A17"/>
    <property type="match status" value="1"/>
</dbReference>